<evidence type="ECO:0000256" key="5">
    <source>
        <dbReference type="SAM" id="Phobius"/>
    </source>
</evidence>
<organism evidence="6 7">
    <name type="scientific">Alkalicoccobacillus plakortidis</name>
    <dbReference type="NCBI Taxonomy" id="444060"/>
    <lineage>
        <taxon>Bacteria</taxon>
        <taxon>Bacillati</taxon>
        <taxon>Bacillota</taxon>
        <taxon>Bacilli</taxon>
        <taxon>Bacillales</taxon>
        <taxon>Bacillaceae</taxon>
        <taxon>Alkalicoccobacillus</taxon>
    </lineage>
</organism>
<dbReference type="Pfam" id="PF07457">
    <property type="entry name" value="DUF1516"/>
    <property type="match status" value="1"/>
</dbReference>
<gene>
    <name evidence="6" type="ORF">NDM98_07760</name>
</gene>
<evidence type="ECO:0000256" key="1">
    <source>
        <dbReference type="ARBA" id="ARBA00022475"/>
    </source>
</evidence>
<sequence length="127" mass="14251">MYNMFYQSHAGSWAFLLLFFLAAYFLFRFGKPKASKIIYMIVRLFYIIMLVSGIGMLVFNLNASADIGNFVSGNISFLIKGLLAIMLIGIMEVIMGKTKRRETTGSLWIVFVVLMVAVVALGYLKLG</sequence>
<evidence type="ECO:0000313" key="7">
    <source>
        <dbReference type="Proteomes" id="UP001203665"/>
    </source>
</evidence>
<keyword evidence="3 5" id="KW-1133">Transmembrane helix</keyword>
<accession>A0ABT0XHK6</accession>
<evidence type="ECO:0000313" key="6">
    <source>
        <dbReference type="EMBL" id="MCM2675393.1"/>
    </source>
</evidence>
<proteinExistence type="predicted"/>
<feature type="transmembrane region" description="Helical" evidence="5">
    <location>
        <begin position="12"/>
        <end position="29"/>
    </location>
</feature>
<dbReference type="RefSeq" id="WP_251606005.1">
    <property type="nucleotide sequence ID" value="NZ_JAMQJY010000001.1"/>
</dbReference>
<evidence type="ECO:0000256" key="3">
    <source>
        <dbReference type="ARBA" id="ARBA00022989"/>
    </source>
</evidence>
<feature type="transmembrane region" description="Helical" evidence="5">
    <location>
        <begin position="107"/>
        <end position="124"/>
    </location>
</feature>
<reference evidence="6" key="1">
    <citation type="submission" date="2022-06" db="EMBL/GenBank/DDBJ databases">
        <title>Alkalicoccobacillus porphyridii sp. nov., isolated from a marine red alga, Porphyridium purpureum and reclassification of Shouchella plakortidis and Shouchella gibsonii as Alkalicoccobacillus plakortidis comb. nov. and Alkalicoccobacillus gibsonii comb. nov.</title>
        <authorList>
            <person name="Kim K.H."/>
            <person name="Lee J.K."/>
            <person name="Han D.M."/>
            <person name="Baek J.H."/>
            <person name="Jeon C.O."/>
        </authorList>
    </citation>
    <scope>NUCLEOTIDE SEQUENCE</scope>
    <source>
        <strain evidence="6">DSM 19153</strain>
    </source>
</reference>
<dbReference type="InterPro" id="IPR010899">
    <property type="entry name" value="UPF0344"/>
</dbReference>
<keyword evidence="1" id="KW-1003">Cell membrane</keyword>
<feature type="transmembrane region" description="Helical" evidence="5">
    <location>
        <begin position="75"/>
        <end position="95"/>
    </location>
</feature>
<name>A0ABT0XHK6_9BACI</name>
<dbReference type="Proteomes" id="UP001203665">
    <property type="component" value="Unassembled WGS sequence"/>
</dbReference>
<keyword evidence="4 5" id="KW-0472">Membrane</keyword>
<comment type="caution">
    <text evidence="6">The sequence shown here is derived from an EMBL/GenBank/DDBJ whole genome shotgun (WGS) entry which is preliminary data.</text>
</comment>
<feature type="transmembrane region" description="Helical" evidence="5">
    <location>
        <begin position="41"/>
        <end position="63"/>
    </location>
</feature>
<evidence type="ECO:0000256" key="2">
    <source>
        <dbReference type="ARBA" id="ARBA00022692"/>
    </source>
</evidence>
<protein>
    <submittedName>
        <fullName evidence="6">DUF1516 family protein</fullName>
    </submittedName>
</protein>
<keyword evidence="7" id="KW-1185">Reference proteome</keyword>
<evidence type="ECO:0000256" key="4">
    <source>
        <dbReference type="ARBA" id="ARBA00023136"/>
    </source>
</evidence>
<keyword evidence="2 5" id="KW-0812">Transmembrane</keyword>
<dbReference type="EMBL" id="JAMQJY010000001">
    <property type="protein sequence ID" value="MCM2675393.1"/>
    <property type="molecule type" value="Genomic_DNA"/>
</dbReference>